<dbReference type="Proteomes" id="UP000006906">
    <property type="component" value="Chromosome 8"/>
</dbReference>
<evidence type="ECO:0000256" key="1">
    <source>
        <dbReference type="SAM" id="MobiDB-lite"/>
    </source>
</evidence>
<feature type="compositionally biased region" description="Basic and acidic residues" evidence="1">
    <location>
        <begin position="98"/>
        <end position="107"/>
    </location>
</feature>
<dbReference type="Gramene" id="PNW79575">
    <property type="protein sequence ID" value="PNW79575"/>
    <property type="gene ID" value="CHLRE_08g358583v5"/>
</dbReference>
<proteinExistence type="predicted"/>
<dbReference type="KEGG" id="cre:CHLRE_08g358583v5"/>
<dbReference type="AlphaFoldDB" id="A0A2K3DGC6"/>
<feature type="chain" id="PRO_5014320363" evidence="2">
    <location>
        <begin position="20"/>
        <end position="194"/>
    </location>
</feature>
<protein>
    <submittedName>
        <fullName evidence="3">Uncharacterized protein</fullName>
    </submittedName>
</protein>
<feature type="compositionally biased region" description="Gly residues" evidence="1">
    <location>
        <begin position="111"/>
        <end position="120"/>
    </location>
</feature>
<evidence type="ECO:0000313" key="3">
    <source>
        <dbReference type="EMBL" id="PNW79575.1"/>
    </source>
</evidence>
<keyword evidence="2" id="KW-0732">Signal</keyword>
<evidence type="ECO:0000313" key="4">
    <source>
        <dbReference type="Proteomes" id="UP000006906"/>
    </source>
</evidence>
<feature type="signal peptide" evidence="2">
    <location>
        <begin position="1"/>
        <end position="19"/>
    </location>
</feature>
<feature type="region of interest" description="Disordered" evidence="1">
    <location>
        <begin position="96"/>
        <end position="120"/>
    </location>
</feature>
<dbReference type="InParanoid" id="A0A2K3DGC6"/>
<name>A0A2K3DGC6_CHLRE</name>
<feature type="region of interest" description="Disordered" evidence="1">
    <location>
        <begin position="144"/>
        <end position="167"/>
    </location>
</feature>
<feature type="compositionally biased region" description="Acidic residues" evidence="1">
    <location>
        <begin position="49"/>
        <end position="59"/>
    </location>
</feature>
<dbReference type="GeneID" id="66054285"/>
<dbReference type="OrthoDB" id="557658at2759"/>
<keyword evidence="4" id="KW-1185">Reference proteome</keyword>
<evidence type="ECO:0000256" key="2">
    <source>
        <dbReference type="SAM" id="SignalP"/>
    </source>
</evidence>
<dbReference type="EMBL" id="CM008969">
    <property type="protein sequence ID" value="PNW79575.1"/>
    <property type="molecule type" value="Genomic_DNA"/>
</dbReference>
<feature type="region of interest" description="Disordered" evidence="1">
    <location>
        <begin position="45"/>
        <end position="82"/>
    </location>
</feature>
<accession>A0A2K3DGC6</accession>
<feature type="compositionally biased region" description="Low complexity" evidence="1">
    <location>
        <begin position="152"/>
        <end position="167"/>
    </location>
</feature>
<sequence length="194" mass="19994">MALLSLLTRGLIMLPLCVAVMFLDQRANQVASEMGATMAGAAHGGRYYDDDENDSDDGHEDAGGWVTLPGRQQQAGQVGDASSGWRWWAWQASGSAAEEDRGAREVEEATGGSGIVAGGGQRPDRLQGMCVACMAAPATMGFLHAPPPSPSPSRSGGSSGSSSAGRGGRSSNAAGTCLLACCWCTTRGRILFLE</sequence>
<organism evidence="3 4">
    <name type="scientific">Chlamydomonas reinhardtii</name>
    <name type="common">Chlamydomonas smithii</name>
    <dbReference type="NCBI Taxonomy" id="3055"/>
    <lineage>
        <taxon>Eukaryota</taxon>
        <taxon>Viridiplantae</taxon>
        <taxon>Chlorophyta</taxon>
        <taxon>core chlorophytes</taxon>
        <taxon>Chlorophyceae</taxon>
        <taxon>CS clade</taxon>
        <taxon>Chlamydomonadales</taxon>
        <taxon>Chlamydomonadaceae</taxon>
        <taxon>Chlamydomonas</taxon>
    </lineage>
</organism>
<dbReference type="RefSeq" id="XP_042921766.1">
    <property type="nucleotide sequence ID" value="XM_043064765.1"/>
</dbReference>
<gene>
    <name evidence="3" type="ORF">CHLRE_08g358583v5</name>
</gene>
<reference evidence="3 4" key="1">
    <citation type="journal article" date="2007" name="Science">
        <title>The Chlamydomonas genome reveals the evolution of key animal and plant functions.</title>
        <authorList>
            <person name="Merchant S.S."/>
            <person name="Prochnik S.E."/>
            <person name="Vallon O."/>
            <person name="Harris E.H."/>
            <person name="Karpowicz S.J."/>
            <person name="Witman G.B."/>
            <person name="Terry A."/>
            <person name="Salamov A."/>
            <person name="Fritz-Laylin L.K."/>
            <person name="Marechal-Drouard L."/>
            <person name="Marshall W.F."/>
            <person name="Qu L.H."/>
            <person name="Nelson D.R."/>
            <person name="Sanderfoot A.A."/>
            <person name="Spalding M.H."/>
            <person name="Kapitonov V.V."/>
            <person name="Ren Q."/>
            <person name="Ferris P."/>
            <person name="Lindquist E."/>
            <person name="Shapiro H."/>
            <person name="Lucas S.M."/>
            <person name="Grimwood J."/>
            <person name="Schmutz J."/>
            <person name="Cardol P."/>
            <person name="Cerutti H."/>
            <person name="Chanfreau G."/>
            <person name="Chen C.L."/>
            <person name="Cognat V."/>
            <person name="Croft M.T."/>
            <person name="Dent R."/>
            <person name="Dutcher S."/>
            <person name="Fernandez E."/>
            <person name="Fukuzawa H."/>
            <person name="Gonzalez-Ballester D."/>
            <person name="Gonzalez-Halphen D."/>
            <person name="Hallmann A."/>
            <person name="Hanikenne M."/>
            <person name="Hippler M."/>
            <person name="Inwood W."/>
            <person name="Jabbari K."/>
            <person name="Kalanon M."/>
            <person name="Kuras R."/>
            <person name="Lefebvre P.A."/>
            <person name="Lemaire S.D."/>
            <person name="Lobanov A.V."/>
            <person name="Lohr M."/>
            <person name="Manuell A."/>
            <person name="Meier I."/>
            <person name="Mets L."/>
            <person name="Mittag M."/>
            <person name="Mittelmeier T."/>
            <person name="Moroney J.V."/>
            <person name="Moseley J."/>
            <person name="Napoli C."/>
            <person name="Nedelcu A.M."/>
            <person name="Niyogi K."/>
            <person name="Novoselov S.V."/>
            <person name="Paulsen I.T."/>
            <person name="Pazour G."/>
            <person name="Purton S."/>
            <person name="Ral J.P."/>
            <person name="Riano-Pachon D.M."/>
            <person name="Riekhof W."/>
            <person name="Rymarquis L."/>
            <person name="Schroda M."/>
            <person name="Stern D."/>
            <person name="Umen J."/>
            <person name="Willows R."/>
            <person name="Wilson N."/>
            <person name="Zimmer S.L."/>
            <person name="Allmer J."/>
            <person name="Balk J."/>
            <person name="Bisova K."/>
            <person name="Chen C.J."/>
            <person name="Elias M."/>
            <person name="Gendler K."/>
            <person name="Hauser C."/>
            <person name="Lamb M.R."/>
            <person name="Ledford H."/>
            <person name="Long J.C."/>
            <person name="Minagawa J."/>
            <person name="Page M.D."/>
            <person name="Pan J."/>
            <person name="Pootakham W."/>
            <person name="Roje S."/>
            <person name="Rose A."/>
            <person name="Stahlberg E."/>
            <person name="Terauchi A.M."/>
            <person name="Yang P."/>
            <person name="Ball S."/>
            <person name="Bowler C."/>
            <person name="Dieckmann C.L."/>
            <person name="Gladyshev V.N."/>
            <person name="Green P."/>
            <person name="Jorgensen R."/>
            <person name="Mayfield S."/>
            <person name="Mueller-Roeber B."/>
            <person name="Rajamani S."/>
            <person name="Sayre R.T."/>
            <person name="Brokstein P."/>
            <person name="Dubchak I."/>
            <person name="Goodstein D."/>
            <person name="Hornick L."/>
            <person name="Huang Y.W."/>
            <person name="Jhaveri J."/>
            <person name="Luo Y."/>
            <person name="Martinez D."/>
            <person name="Ngau W.C."/>
            <person name="Otillar B."/>
            <person name="Poliakov A."/>
            <person name="Porter A."/>
            <person name="Szajkowski L."/>
            <person name="Werner G."/>
            <person name="Zhou K."/>
            <person name="Grigoriev I.V."/>
            <person name="Rokhsar D.S."/>
            <person name="Grossman A.R."/>
        </authorList>
    </citation>
    <scope>NUCLEOTIDE SEQUENCE [LARGE SCALE GENOMIC DNA]</scope>
    <source>
        <strain evidence="4">CC-503</strain>
    </source>
</reference>